<dbReference type="PIRSF" id="PIRSF003085">
    <property type="entry name" value="CMAS"/>
    <property type="match status" value="1"/>
</dbReference>
<comment type="caution">
    <text evidence="7">The sequence shown here is derived from an EMBL/GenBank/DDBJ whole genome shotgun (WGS) entry which is preliminary data.</text>
</comment>
<dbReference type="CDD" id="cd02440">
    <property type="entry name" value="AdoMet_MTases"/>
    <property type="match status" value="1"/>
</dbReference>
<accession>A0A0J1GQB7</accession>
<dbReference type="PANTHER" id="PTHR43667">
    <property type="entry name" value="CYCLOPROPANE-FATTY-ACYL-PHOSPHOLIPID SYNTHASE"/>
    <property type="match status" value="1"/>
</dbReference>
<organism evidence="7 8">
    <name type="scientific">Photobacterium aphoticum</name>
    <dbReference type="NCBI Taxonomy" id="754436"/>
    <lineage>
        <taxon>Bacteria</taxon>
        <taxon>Pseudomonadati</taxon>
        <taxon>Pseudomonadota</taxon>
        <taxon>Gammaproteobacteria</taxon>
        <taxon>Vibrionales</taxon>
        <taxon>Vibrionaceae</taxon>
        <taxon>Photobacterium</taxon>
    </lineage>
</organism>
<keyword evidence="4" id="KW-0949">S-adenosyl-L-methionine</keyword>
<keyword evidence="2" id="KW-0489">Methyltransferase</keyword>
<evidence type="ECO:0000256" key="1">
    <source>
        <dbReference type="ARBA" id="ARBA00010815"/>
    </source>
</evidence>
<evidence type="ECO:0000313" key="7">
    <source>
        <dbReference type="EMBL" id="KLV01955.1"/>
    </source>
</evidence>
<dbReference type="GO" id="GO:0008168">
    <property type="term" value="F:methyltransferase activity"/>
    <property type="evidence" value="ECO:0007669"/>
    <property type="project" value="UniProtKB-KW"/>
</dbReference>
<evidence type="ECO:0000256" key="3">
    <source>
        <dbReference type="ARBA" id="ARBA00022679"/>
    </source>
</evidence>
<reference evidence="7 8" key="1">
    <citation type="submission" date="2015-05" db="EMBL/GenBank/DDBJ databases">
        <title>Photobacterium galathea sp. nov.</title>
        <authorList>
            <person name="Machado H."/>
            <person name="Gram L."/>
        </authorList>
    </citation>
    <scope>NUCLEOTIDE SEQUENCE [LARGE SCALE GENOMIC DNA]</scope>
    <source>
        <strain evidence="7 8">DSM 25995</strain>
    </source>
</reference>
<dbReference type="InterPro" id="IPR029063">
    <property type="entry name" value="SAM-dependent_MTases_sf"/>
</dbReference>
<keyword evidence="8" id="KW-1185">Reference proteome</keyword>
<dbReference type="Proteomes" id="UP000036426">
    <property type="component" value="Unassembled WGS sequence"/>
</dbReference>
<dbReference type="SUPFAM" id="SSF53335">
    <property type="entry name" value="S-adenosyl-L-methionine-dependent methyltransferases"/>
    <property type="match status" value="1"/>
</dbReference>
<sequence length="412" mass="47044">MLKSETNEMTLDVTVADNVAKKVIFGILNQLSGVSITLTENNGETHQFGDQHASLQAHIVVNNLGFYQRVLRGGSIAAAEAYIDGWWDSPDLTQVVRVIARNLPILDKIEAKVSWMSRIRDKWLHRSRRNDKASAKKNILAHYDLGNDFYRTFLDTNMLYSAGIYDAPNTTLEQAQINKMDRLCRQLKLQPSDHLLEIGTGWGAMAIHAAKHYGCRVTTTTISNAQHAWAKARIEEEGLTDKITLLLEDYRDLTGQYDKIVSIEMIEAVGKEYLTKYIKQCQSLLKPDGLFAIQAITIADQRYESYSNGVDFIQKYIFPGGFLPSVSVLSAQLTEHSDFVVRDIKDIGMDYAKTLADWHQRFDAQIEQMATFGLDERFIRMWRFYFCYCEGGFRERSISTVQLLASRHGWRE</sequence>
<dbReference type="PATRIC" id="fig|754436.4.peg.1288"/>
<evidence type="ECO:0000256" key="6">
    <source>
        <dbReference type="PIRSR" id="PIRSR003085-1"/>
    </source>
</evidence>
<dbReference type="Gene3D" id="3.40.50.150">
    <property type="entry name" value="Vaccinia Virus protein VP39"/>
    <property type="match status" value="1"/>
</dbReference>
<evidence type="ECO:0000256" key="5">
    <source>
        <dbReference type="ARBA" id="ARBA00023098"/>
    </source>
</evidence>
<gene>
    <name evidence="7" type="ORF">ABT58_06070</name>
</gene>
<keyword evidence="5" id="KW-0443">Lipid metabolism</keyword>
<dbReference type="InterPro" id="IPR050723">
    <property type="entry name" value="CFA/CMAS"/>
</dbReference>
<feature type="active site" evidence="6">
    <location>
        <position position="389"/>
    </location>
</feature>
<comment type="similarity">
    <text evidence="1">Belongs to the CFA/CMAS family.</text>
</comment>
<dbReference type="AlphaFoldDB" id="A0A0J1GQB7"/>
<proteinExistence type="inferred from homology"/>
<dbReference type="GO" id="GO:0008610">
    <property type="term" value="P:lipid biosynthetic process"/>
    <property type="evidence" value="ECO:0007669"/>
    <property type="project" value="InterPro"/>
</dbReference>
<dbReference type="GO" id="GO:0032259">
    <property type="term" value="P:methylation"/>
    <property type="evidence" value="ECO:0007669"/>
    <property type="project" value="UniProtKB-KW"/>
</dbReference>
<evidence type="ECO:0000256" key="2">
    <source>
        <dbReference type="ARBA" id="ARBA00022603"/>
    </source>
</evidence>
<dbReference type="InterPro" id="IPR003333">
    <property type="entry name" value="CMAS"/>
</dbReference>
<evidence type="ECO:0000256" key="4">
    <source>
        <dbReference type="ARBA" id="ARBA00022691"/>
    </source>
</evidence>
<protein>
    <submittedName>
        <fullName evidence="7">Cyclopropane-fatty-acyl-phospholipid synthase</fullName>
    </submittedName>
</protein>
<evidence type="ECO:0000313" key="8">
    <source>
        <dbReference type="Proteomes" id="UP000036426"/>
    </source>
</evidence>
<name>A0A0J1GQB7_9GAMM</name>
<dbReference type="RefSeq" id="WP_047873409.1">
    <property type="nucleotide sequence ID" value="NZ_BMYC01000001.1"/>
</dbReference>
<dbReference type="PANTHER" id="PTHR43667:SF2">
    <property type="entry name" value="FATTY ACID C-METHYL TRANSFERASE"/>
    <property type="match status" value="1"/>
</dbReference>
<dbReference type="OrthoDB" id="9782855at2"/>
<keyword evidence="3" id="KW-0808">Transferase</keyword>
<dbReference type="Pfam" id="PF02353">
    <property type="entry name" value="CMAS"/>
    <property type="match status" value="1"/>
</dbReference>
<dbReference type="EMBL" id="LDOV01000010">
    <property type="protein sequence ID" value="KLV01955.1"/>
    <property type="molecule type" value="Genomic_DNA"/>
</dbReference>